<organism evidence="2 3">
    <name type="scientific">Rohdeia mirabilis</name>
    <dbReference type="NCBI Taxonomy" id="2528008"/>
    <lineage>
        <taxon>Bacteria</taxon>
        <taxon>Pseudomonadati</taxon>
        <taxon>Planctomycetota</taxon>
        <taxon>Planctomycetia</taxon>
        <taxon>Planctomycetia incertae sedis</taxon>
        <taxon>Rohdeia</taxon>
    </lineage>
</organism>
<evidence type="ECO:0000313" key="2">
    <source>
        <dbReference type="EMBL" id="QDU85266.1"/>
    </source>
</evidence>
<dbReference type="EMBL" id="CP036290">
    <property type="protein sequence ID" value="QDU85266.1"/>
    <property type="molecule type" value="Genomic_DNA"/>
</dbReference>
<dbReference type="PANTHER" id="PTHR46580">
    <property type="entry name" value="SENSOR KINASE-RELATED"/>
    <property type="match status" value="1"/>
</dbReference>
<accession>A0A518D1A7</accession>
<dbReference type="Gene3D" id="2.130.10.130">
    <property type="entry name" value="Integrin alpha, N-terminal"/>
    <property type="match status" value="1"/>
</dbReference>
<protein>
    <submittedName>
        <fullName evidence="2">FG-GAP repeat protein</fullName>
    </submittedName>
</protein>
<evidence type="ECO:0000313" key="3">
    <source>
        <dbReference type="Proteomes" id="UP000319342"/>
    </source>
</evidence>
<dbReference type="InterPro" id="IPR028994">
    <property type="entry name" value="Integrin_alpha_N"/>
</dbReference>
<dbReference type="PANTHER" id="PTHR46580:SF4">
    <property type="entry name" value="ATP_GTP-BINDING PROTEIN"/>
    <property type="match status" value="1"/>
</dbReference>
<dbReference type="OrthoDB" id="1488578at2"/>
<reference evidence="2 3" key="1">
    <citation type="submission" date="2019-02" db="EMBL/GenBank/DDBJ databases">
        <title>Deep-cultivation of Planctomycetes and their phenomic and genomic characterization uncovers novel biology.</title>
        <authorList>
            <person name="Wiegand S."/>
            <person name="Jogler M."/>
            <person name="Boedeker C."/>
            <person name="Pinto D."/>
            <person name="Vollmers J."/>
            <person name="Rivas-Marin E."/>
            <person name="Kohn T."/>
            <person name="Peeters S.H."/>
            <person name="Heuer A."/>
            <person name="Rast P."/>
            <person name="Oberbeckmann S."/>
            <person name="Bunk B."/>
            <person name="Jeske O."/>
            <person name="Meyerdierks A."/>
            <person name="Storesund J.E."/>
            <person name="Kallscheuer N."/>
            <person name="Luecker S."/>
            <person name="Lage O.M."/>
            <person name="Pohl T."/>
            <person name="Merkel B.J."/>
            <person name="Hornburger P."/>
            <person name="Mueller R.-W."/>
            <person name="Bruemmer F."/>
            <person name="Labrenz M."/>
            <person name="Spormann A.M."/>
            <person name="Op den Camp H."/>
            <person name="Overmann J."/>
            <person name="Amann R."/>
            <person name="Jetten M.S.M."/>
            <person name="Mascher T."/>
            <person name="Medema M.H."/>
            <person name="Devos D.P."/>
            <person name="Kaster A.-K."/>
            <person name="Ovreas L."/>
            <person name="Rohde M."/>
            <person name="Galperin M.Y."/>
            <person name="Jogler C."/>
        </authorList>
    </citation>
    <scope>NUCLEOTIDE SEQUENCE [LARGE SCALE GENOMIC DNA]</scope>
    <source>
        <strain evidence="2 3">Pla163</strain>
    </source>
</reference>
<dbReference type="InterPro" id="IPR013517">
    <property type="entry name" value="FG-GAP"/>
</dbReference>
<name>A0A518D1A7_9BACT</name>
<evidence type="ECO:0000256" key="1">
    <source>
        <dbReference type="ARBA" id="ARBA00022729"/>
    </source>
</evidence>
<proteinExistence type="predicted"/>
<dbReference type="RefSeq" id="WP_145188299.1">
    <property type="nucleotide sequence ID" value="NZ_CP036290.1"/>
</dbReference>
<sequence length="286" mass="30723">MDIDGDGITDLFSGSFSVSGADAGHFWILRGRPDGSFSPAESLQGTDGVPLVIHGREGSSPDRTTCTRPTALDVDGDGDLDIVTGNAEGTFHLFEGLGKGRFQPTSTPLLDRSGVEISVVHHSDPVFVDWDDDGDLDLVSGSTIGVHLFTNVGGGGAPVFADRRDLFRYAGSQEYFGPELRFGDAHITEPQGSIRLWIDDVNGDGRFDLVLGDHCYTVSRPGEGLTEAEARAKLAAWEQRMAELEARYAEEPTDELVAELTAHDAARSRIVQKGAGSVWVAYQESP</sequence>
<keyword evidence="3" id="KW-1185">Reference proteome</keyword>
<dbReference type="Pfam" id="PF13517">
    <property type="entry name" value="FG-GAP_3"/>
    <property type="match status" value="1"/>
</dbReference>
<dbReference type="Proteomes" id="UP000319342">
    <property type="component" value="Chromosome"/>
</dbReference>
<gene>
    <name evidence="2" type="ORF">Pla163_23940</name>
</gene>
<dbReference type="SUPFAM" id="SSF69318">
    <property type="entry name" value="Integrin alpha N-terminal domain"/>
    <property type="match status" value="1"/>
</dbReference>
<dbReference type="AlphaFoldDB" id="A0A518D1A7"/>
<keyword evidence="1" id="KW-0732">Signal</keyword>